<dbReference type="PANTHER" id="PTHR10381">
    <property type="entry name" value="ATP-DEPENDENT CLP PROTEASE PROTEOLYTIC SUBUNIT"/>
    <property type="match status" value="1"/>
</dbReference>
<dbReference type="InterPro" id="IPR001907">
    <property type="entry name" value="ClpP"/>
</dbReference>
<evidence type="ECO:0000313" key="7">
    <source>
        <dbReference type="EMBL" id="TWL28471.1"/>
    </source>
</evidence>
<evidence type="ECO:0000256" key="6">
    <source>
        <dbReference type="RuleBase" id="RU003567"/>
    </source>
</evidence>
<evidence type="ECO:0000256" key="1">
    <source>
        <dbReference type="ARBA" id="ARBA00007039"/>
    </source>
</evidence>
<dbReference type="InterPro" id="IPR023562">
    <property type="entry name" value="ClpP/TepA"/>
</dbReference>
<dbReference type="GO" id="GO:0009368">
    <property type="term" value="C:endopeptidase Clp complex"/>
    <property type="evidence" value="ECO:0007669"/>
    <property type="project" value="TreeGrafter"/>
</dbReference>
<evidence type="ECO:0000256" key="2">
    <source>
        <dbReference type="ARBA" id="ARBA00022490"/>
    </source>
</evidence>
<sequence length="211" mass="23392">MTAQTFKEDLDGLGEVSALNIYINSPGGSVFEGNSIYNIIKRHKAHVNVYVDGLAASIASVIAMSGDTIFMPANAMMMIHNPIITVNGNAEELRKWADDMDRIRESLIEAYLEKAGGKLDRDRLIELMDAETWLSAQECLDLGLCDSIEAPSTAVAKVDTQLFAKYRNTPESLLNQTKEDEKQAEKERLFREQLIAEAQTNLLKLQNGGII</sequence>
<dbReference type="PRINTS" id="PR00127">
    <property type="entry name" value="CLPPROTEASEP"/>
</dbReference>
<organism evidence="7 8">
    <name type="scientific">Bacillus licheniformis</name>
    <dbReference type="NCBI Taxonomy" id="1402"/>
    <lineage>
        <taxon>Bacteria</taxon>
        <taxon>Bacillati</taxon>
        <taxon>Bacillota</taxon>
        <taxon>Bacilli</taxon>
        <taxon>Bacillales</taxon>
        <taxon>Bacillaceae</taxon>
        <taxon>Bacillus</taxon>
    </lineage>
</organism>
<dbReference type="CDD" id="cd07016">
    <property type="entry name" value="S14_ClpP_1"/>
    <property type="match status" value="1"/>
</dbReference>
<comment type="similarity">
    <text evidence="1 6">Belongs to the peptidase S14 family.</text>
</comment>
<dbReference type="GO" id="GO:0051117">
    <property type="term" value="F:ATPase binding"/>
    <property type="evidence" value="ECO:0007669"/>
    <property type="project" value="TreeGrafter"/>
</dbReference>
<accession>A0A8B5YD41</accession>
<dbReference type="Pfam" id="PF00574">
    <property type="entry name" value="CLP_protease"/>
    <property type="match status" value="1"/>
</dbReference>
<dbReference type="GO" id="GO:0004252">
    <property type="term" value="F:serine-type endopeptidase activity"/>
    <property type="evidence" value="ECO:0007669"/>
    <property type="project" value="InterPro"/>
</dbReference>
<keyword evidence="2" id="KW-0963">Cytoplasm</keyword>
<evidence type="ECO:0000256" key="5">
    <source>
        <dbReference type="ARBA" id="ARBA00022825"/>
    </source>
</evidence>
<keyword evidence="3 7" id="KW-0645">Protease</keyword>
<dbReference type="GO" id="GO:0006515">
    <property type="term" value="P:protein quality control for misfolded or incompletely synthesized proteins"/>
    <property type="evidence" value="ECO:0007669"/>
    <property type="project" value="TreeGrafter"/>
</dbReference>
<evidence type="ECO:0000313" key="8">
    <source>
        <dbReference type="Proteomes" id="UP000435910"/>
    </source>
</evidence>
<dbReference type="PANTHER" id="PTHR10381:SF70">
    <property type="entry name" value="ATP-DEPENDENT CLP PROTEASE PROTEOLYTIC SUBUNIT"/>
    <property type="match status" value="1"/>
</dbReference>
<dbReference type="EMBL" id="NILC01000021">
    <property type="protein sequence ID" value="TWL28471.1"/>
    <property type="molecule type" value="Genomic_DNA"/>
</dbReference>
<protein>
    <recommendedName>
        <fullName evidence="6">ATP-dependent Clp protease proteolytic subunit</fullName>
    </recommendedName>
</protein>
<proteinExistence type="inferred from homology"/>
<keyword evidence="4" id="KW-0378">Hydrolase</keyword>
<dbReference type="NCBIfam" id="NF045542">
    <property type="entry name" value="Clp_rel_HeadMat"/>
    <property type="match status" value="1"/>
</dbReference>
<keyword evidence="5" id="KW-0720">Serine protease</keyword>
<reference evidence="7 8" key="1">
    <citation type="submission" date="2019-06" db="EMBL/GenBank/DDBJ databases">
        <title>Genome sequence analysis of &gt;100 Bacillus licheniformis strains suggests intrinsic resistance to this species.</title>
        <authorList>
            <person name="Wels M."/>
            <person name="Siezen R.J."/>
            <person name="Johansen E."/>
            <person name="Stuer-Lauridsen B."/>
            <person name="Bjerre K."/>
            <person name="Nielsen B.K.K."/>
        </authorList>
    </citation>
    <scope>NUCLEOTIDE SEQUENCE [LARGE SCALE GENOMIC DNA]</scope>
    <source>
        <strain evidence="7 8">BAC-16736</strain>
    </source>
</reference>
<dbReference type="SUPFAM" id="SSF52096">
    <property type="entry name" value="ClpP/crotonase"/>
    <property type="match status" value="1"/>
</dbReference>
<dbReference type="GO" id="GO:0004176">
    <property type="term" value="F:ATP-dependent peptidase activity"/>
    <property type="evidence" value="ECO:0007669"/>
    <property type="project" value="InterPro"/>
</dbReference>
<dbReference type="AlphaFoldDB" id="A0A8B5YD41"/>
<name>A0A8B5YD41_BACLI</name>
<evidence type="ECO:0000256" key="3">
    <source>
        <dbReference type="ARBA" id="ARBA00022670"/>
    </source>
</evidence>
<gene>
    <name evidence="7" type="ORF">CHCC16736_3073</name>
</gene>
<evidence type="ECO:0000256" key="4">
    <source>
        <dbReference type="ARBA" id="ARBA00022801"/>
    </source>
</evidence>
<dbReference type="InterPro" id="IPR029045">
    <property type="entry name" value="ClpP/crotonase-like_dom_sf"/>
</dbReference>
<comment type="caution">
    <text evidence="7">The sequence shown here is derived from an EMBL/GenBank/DDBJ whole genome shotgun (WGS) entry which is preliminary data.</text>
</comment>
<dbReference type="Gene3D" id="3.90.226.10">
    <property type="entry name" value="2-enoyl-CoA Hydratase, Chain A, domain 1"/>
    <property type="match status" value="1"/>
</dbReference>
<dbReference type="Proteomes" id="UP000435910">
    <property type="component" value="Unassembled WGS sequence"/>
</dbReference>